<reference evidence="6 7" key="1">
    <citation type="submission" date="2019-03" db="EMBL/GenBank/DDBJ databases">
        <title>Genomic Encyclopedia of Type Strains, Phase III (KMG-III): the genomes of soil and plant-associated and newly described type strains.</title>
        <authorList>
            <person name="Whitman W."/>
        </authorList>
    </citation>
    <scope>NUCLEOTIDE SEQUENCE [LARGE SCALE GENOMIC DNA]</scope>
    <source>
        <strain evidence="6 7">DSM 27373</strain>
    </source>
</reference>
<dbReference type="Proteomes" id="UP000294506">
    <property type="component" value="Unassembled WGS sequence"/>
</dbReference>
<evidence type="ECO:0000256" key="1">
    <source>
        <dbReference type="ARBA" id="ARBA00008725"/>
    </source>
</evidence>
<dbReference type="GO" id="GO:0043190">
    <property type="term" value="C:ATP-binding cassette (ABC) transporter complex"/>
    <property type="evidence" value="ECO:0007669"/>
    <property type="project" value="InterPro"/>
</dbReference>
<dbReference type="Gene3D" id="3.40.190.10">
    <property type="entry name" value="Periplasmic binding protein-like II"/>
    <property type="match status" value="2"/>
</dbReference>
<evidence type="ECO:0000259" key="5">
    <source>
        <dbReference type="Pfam" id="PF12849"/>
    </source>
</evidence>
<evidence type="ECO:0000313" key="6">
    <source>
        <dbReference type="EMBL" id="TDS87670.1"/>
    </source>
</evidence>
<proteinExistence type="inferred from homology"/>
<dbReference type="PROSITE" id="PS51257">
    <property type="entry name" value="PROKAR_LIPOPROTEIN"/>
    <property type="match status" value="1"/>
</dbReference>
<dbReference type="PANTHER" id="PTHR42996">
    <property type="entry name" value="PHOSPHATE-BINDING PROTEIN PSTS"/>
    <property type="match status" value="1"/>
</dbReference>
<dbReference type="AlphaFoldDB" id="A0A4R7G843"/>
<sequence length="382" mass="39398">MKPQRGTDNVKMKSFGRAAAILSVSTLALVGCGESNNPDAGGSDAEGGENGASSEVAGTLVGGGASSQEAAMTAWTDGFTSVAPDAQVNYASVGSGGGRDGFLGGEYDFAGSDAAMSDEEWESSQEVCGPEGAFHIPSYISPVAVAFNVEGIEDTLNLDADTIAAIFAGDVTSWDDEAIAEHNPDIELPATPISVVHRADDSGTTENFVDYLANASENWDYEVSGEWPSEIAAESAQQTSGVVGLTSETDGAITYADASQIGDLTTVAVQVGEEYVEYSPEAASQAVASSTPVEGQASNNMAYELDRNTEESGAYPVVLVSYHIFCNEYPDQETADLATAFGEYVISEDGQATAEGAAGNAPISDELRDGAMESLSAITVSE</sequence>
<gene>
    <name evidence="6" type="ORF">EV640_101464</name>
</gene>
<evidence type="ECO:0000313" key="7">
    <source>
        <dbReference type="Proteomes" id="UP000294506"/>
    </source>
</evidence>
<comment type="similarity">
    <text evidence="1 4">Belongs to the PstS family.</text>
</comment>
<comment type="caution">
    <text evidence="6">The sequence shown here is derived from an EMBL/GenBank/DDBJ whole genome shotgun (WGS) entry which is preliminary data.</text>
</comment>
<dbReference type="GO" id="GO:0042301">
    <property type="term" value="F:phosphate ion binding"/>
    <property type="evidence" value="ECO:0007669"/>
    <property type="project" value="InterPro"/>
</dbReference>
<dbReference type="NCBIfam" id="TIGR00975">
    <property type="entry name" value="3a0107s03"/>
    <property type="match status" value="1"/>
</dbReference>
<dbReference type="CDD" id="cd13565">
    <property type="entry name" value="PBP2_PstS"/>
    <property type="match status" value="1"/>
</dbReference>
<dbReference type="InterPro" id="IPR050962">
    <property type="entry name" value="Phosphate-bind_PstS"/>
</dbReference>
<feature type="domain" description="PBP" evidence="5">
    <location>
        <begin position="52"/>
        <end position="348"/>
    </location>
</feature>
<dbReference type="GO" id="GO:0035435">
    <property type="term" value="P:phosphate ion transmembrane transport"/>
    <property type="evidence" value="ECO:0007669"/>
    <property type="project" value="InterPro"/>
</dbReference>
<name>A0A4R7G843_9MICC</name>
<accession>A0A4R7G843</accession>
<keyword evidence="7" id="KW-1185">Reference proteome</keyword>
<dbReference type="SUPFAM" id="SSF53850">
    <property type="entry name" value="Periplasmic binding protein-like II"/>
    <property type="match status" value="1"/>
</dbReference>
<organism evidence="6 7">
    <name type="scientific">Nesterenkonia aurantiaca</name>
    <dbReference type="NCBI Taxonomy" id="1436010"/>
    <lineage>
        <taxon>Bacteria</taxon>
        <taxon>Bacillati</taxon>
        <taxon>Actinomycetota</taxon>
        <taxon>Actinomycetes</taxon>
        <taxon>Micrococcales</taxon>
        <taxon>Micrococcaceae</taxon>
        <taxon>Nesterenkonia</taxon>
    </lineage>
</organism>
<keyword evidence="2 4" id="KW-0813">Transport</keyword>
<dbReference type="InterPro" id="IPR024370">
    <property type="entry name" value="PBP_domain"/>
</dbReference>
<protein>
    <recommendedName>
        <fullName evidence="4">Phosphate-binding protein</fullName>
    </recommendedName>
</protein>
<dbReference type="InterPro" id="IPR005673">
    <property type="entry name" value="ABC_phos-bd_PstS"/>
</dbReference>
<keyword evidence="3 4" id="KW-0592">Phosphate transport</keyword>
<evidence type="ECO:0000256" key="2">
    <source>
        <dbReference type="ARBA" id="ARBA00022448"/>
    </source>
</evidence>
<evidence type="ECO:0000256" key="3">
    <source>
        <dbReference type="ARBA" id="ARBA00022592"/>
    </source>
</evidence>
<dbReference type="EMBL" id="SOAN01000001">
    <property type="protein sequence ID" value="TDS87670.1"/>
    <property type="molecule type" value="Genomic_DNA"/>
</dbReference>
<evidence type="ECO:0000256" key="4">
    <source>
        <dbReference type="PIRNR" id="PIRNR002756"/>
    </source>
</evidence>
<dbReference type="PANTHER" id="PTHR42996:SF1">
    <property type="entry name" value="PHOSPHATE-BINDING PROTEIN PSTS"/>
    <property type="match status" value="1"/>
</dbReference>
<dbReference type="Pfam" id="PF12849">
    <property type="entry name" value="PBP_like_2"/>
    <property type="match status" value="1"/>
</dbReference>
<dbReference type="PIRSF" id="PIRSF002756">
    <property type="entry name" value="PstS"/>
    <property type="match status" value="1"/>
</dbReference>